<evidence type="ECO:0000313" key="5">
    <source>
        <dbReference type="Proteomes" id="UP000239814"/>
    </source>
</evidence>
<dbReference type="RefSeq" id="WP_105941174.1">
    <property type="nucleotide sequence ID" value="NZ_CP027433.1"/>
</dbReference>
<keyword evidence="5" id="KW-1185">Reference proteome</keyword>
<evidence type="ECO:0000259" key="3">
    <source>
        <dbReference type="Pfam" id="PF01557"/>
    </source>
</evidence>
<dbReference type="OrthoDB" id="9805307at2"/>
<feature type="domain" description="Fumarylacetoacetase-like C-terminal" evidence="3">
    <location>
        <begin position="74"/>
        <end position="279"/>
    </location>
</feature>
<dbReference type="GO" id="GO:0046872">
    <property type="term" value="F:metal ion binding"/>
    <property type="evidence" value="ECO:0007669"/>
    <property type="project" value="UniProtKB-KW"/>
</dbReference>
<dbReference type="SUPFAM" id="SSF56529">
    <property type="entry name" value="FAH"/>
    <property type="match status" value="1"/>
</dbReference>
<dbReference type="GO" id="GO:0016853">
    <property type="term" value="F:isomerase activity"/>
    <property type="evidence" value="ECO:0007669"/>
    <property type="project" value="UniProtKB-KW"/>
</dbReference>
<keyword evidence="4" id="KW-0413">Isomerase</keyword>
<dbReference type="InterPro" id="IPR036663">
    <property type="entry name" value="Fumarylacetoacetase_C_sf"/>
</dbReference>
<sequence length="294" mass="30499">MKLATIRLGGGTRAVKQIDGDQHDGGALLDLGYPDLRALLTDPEGLSKAAAATDGTVYDAETADFAPPVLDPDKVVCVAHNYGDHVRRLGLTLPQHPRLSTKFSSALIGAHDPIVKPADAHALDSAVELAVVIGRAVRHADDEAAAAAIAGFTVMNDVTDRDLEFEMDEWGLGNIWDRSTPIGPYLVTPDELPGGVSPAVALSTVVNGAQVQTGDTANLHFDPVHVVRRVSRFMELVPGDVVATGSPSSPAHDHGAHLKAGDTIVASIDGIGACRSTVVDDAVVDGTAIGASSH</sequence>
<dbReference type="Pfam" id="PF01557">
    <property type="entry name" value="FAA_hydrolase"/>
    <property type="match status" value="1"/>
</dbReference>
<proteinExistence type="inferred from homology"/>
<dbReference type="Proteomes" id="UP000239814">
    <property type="component" value="Chromosome"/>
</dbReference>
<dbReference type="GO" id="GO:0044281">
    <property type="term" value="P:small molecule metabolic process"/>
    <property type="evidence" value="ECO:0007669"/>
    <property type="project" value="UniProtKB-ARBA"/>
</dbReference>
<dbReference type="InterPro" id="IPR011234">
    <property type="entry name" value="Fumarylacetoacetase-like_C"/>
</dbReference>
<gene>
    <name evidence="4" type="ORF">C6V83_03225</name>
</gene>
<evidence type="ECO:0000256" key="1">
    <source>
        <dbReference type="ARBA" id="ARBA00010211"/>
    </source>
</evidence>
<dbReference type="Gene3D" id="3.90.850.10">
    <property type="entry name" value="Fumarylacetoacetase-like, C-terminal domain"/>
    <property type="match status" value="1"/>
</dbReference>
<dbReference type="AlphaFoldDB" id="A0A2S0KCP8"/>
<dbReference type="PANTHER" id="PTHR42796">
    <property type="entry name" value="FUMARYLACETOACETATE HYDROLASE DOMAIN-CONTAINING PROTEIN 2A-RELATED"/>
    <property type="match status" value="1"/>
</dbReference>
<comment type="similarity">
    <text evidence="1">Belongs to the FAH family.</text>
</comment>
<accession>A0A2S0KCP8</accession>
<organism evidence="4 5">
    <name type="scientific">Gordonia iterans</name>
    <dbReference type="NCBI Taxonomy" id="1004901"/>
    <lineage>
        <taxon>Bacteria</taxon>
        <taxon>Bacillati</taxon>
        <taxon>Actinomycetota</taxon>
        <taxon>Actinomycetes</taxon>
        <taxon>Mycobacteriales</taxon>
        <taxon>Gordoniaceae</taxon>
        <taxon>Gordonia</taxon>
    </lineage>
</organism>
<evidence type="ECO:0000256" key="2">
    <source>
        <dbReference type="ARBA" id="ARBA00022723"/>
    </source>
</evidence>
<dbReference type="PANTHER" id="PTHR42796:SF4">
    <property type="entry name" value="FUMARYLACETOACETATE HYDROLASE DOMAIN-CONTAINING PROTEIN 2A"/>
    <property type="match status" value="1"/>
</dbReference>
<dbReference type="EMBL" id="CP027433">
    <property type="protein sequence ID" value="AVL99439.1"/>
    <property type="molecule type" value="Genomic_DNA"/>
</dbReference>
<evidence type="ECO:0000313" key="4">
    <source>
        <dbReference type="EMBL" id="AVL99439.1"/>
    </source>
</evidence>
<dbReference type="InterPro" id="IPR051121">
    <property type="entry name" value="FAH"/>
</dbReference>
<keyword evidence="2" id="KW-0479">Metal-binding</keyword>
<reference evidence="4 5" key="1">
    <citation type="submission" date="2018-03" db="EMBL/GenBank/DDBJ databases">
        <title>Characteristics and genome of n-alkane degrading marine bacteria Gordonia iterans isolated from crude oil contaminated in Tae-an, South Korea.</title>
        <authorList>
            <person name="Lee S.-S."/>
            <person name="Kim H."/>
        </authorList>
    </citation>
    <scope>NUCLEOTIDE SEQUENCE [LARGE SCALE GENOMIC DNA]</scope>
    <source>
        <strain evidence="4 5">Co17</strain>
    </source>
</reference>
<name>A0A2S0KCP8_9ACTN</name>
<protein>
    <submittedName>
        <fullName evidence="4">2-hydroxyhepta-2,4-diene-1,7-dioate isomerase</fullName>
    </submittedName>
</protein>
<dbReference type="KEGG" id="git:C6V83_03225"/>